<evidence type="ECO:0000256" key="9">
    <source>
        <dbReference type="RuleBase" id="RU000461"/>
    </source>
</evidence>
<dbReference type="FunFam" id="1.10.630.10:FF:000182">
    <property type="entry name" value="Cytochrome P450 3A4"/>
    <property type="match status" value="1"/>
</dbReference>
<dbReference type="GO" id="GO:0004497">
    <property type="term" value="F:monooxygenase activity"/>
    <property type="evidence" value="ECO:0007669"/>
    <property type="project" value="UniProtKB-KW"/>
</dbReference>
<dbReference type="InterPro" id="IPR050476">
    <property type="entry name" value="Insect_CytP450_Detox"/>
</dbReference>
<protein>
    <submittedName>
        <fullName evidence="10">CBN-CYP-13A8 protein</fullName>
    </submittedName>
</protein>
<sequence length="508" mass="58592">MLFTLLLLAIATYYLYHWTFWKRRGIPGPWGVPIFGKSGTMLDDRRAPGLVIQEWTQKYGKVFGFTEGMQKVLVVSDVDMAQELFVKQYDNFYGRKINPVQGDPDKDKDIHIVGAQGFRWKRLRSITAPAFSNNSIKKVLSTMEDSTQEFLKHIDNKAGEPINMHLFFQEYTMDVIMRIAMGQPESKMFNNPLLYDCKGFFENNRWPIWMFSGAFPFAVQGLKYIFLKLGKFGAAPFIKVQKTVTEAVMARIAQREADKKEGVEPGEPQDFIDLFLDARVDDVEHFGETNDEFHKSTIYNNRKLTTQEIISQCFVFLVAGFDTTAISLSIVAYFLSLNPKVQEKLQEEIDRECPDPEITFDQYSKLKYMENTIKEALRLIPLATLANNRRCMRTTKLGDTLVEEGVDVMVDVWTLHHDKKIWGDDVEEFKPERWESPLTPNQAFLSFGAGPRQCLGMRLAYLEQKSLLVHVLRKYSFVTNAQTQIPMKLVGRATSRPEKLMLSLKQRN</sequence>
<dbReference type="SUPFAM" id="SSF48264">
    <property type="entry name" value="Cytochrome P450"/>
    <property type="match status" value="1"/>
</dbReference>
<dbReference type="EMBL" id="GL379803">
    <property type="protein sequence ID" value="EGT38201.1"/>
    <property type="molecule type" value="Genomic_DNA"/>
</dbReference>
<keyword evidence="4 8" id="KW-0479">Metal-binding</keyword>
<accession>G0MN58</accession>
<keyword evidence="5 9" id="KW-0560">Oxidoreductase</keyword>
<dbReference type="PRINTS" id="PR00463">
    <property type="entry name" value="EP450I"/>
</dbReference>
<keyword evidence="11" id="KW-1185">Reference proteome</keyword>
<keyword evidence="7 9" id="KW-0503">Monooxygenase</keyword>
<keyword evidence="6 8" id="KW-0408">Iron</keyword>
<comment type="cofactor">
    <cofactor evidence="1 8">
        <name>heme</name>
        <dbReference type="ChEBI" id="CHEBI:30413"/>
    </cofactor>
</comment>
<evidence type="ECO:0000256" key="6">
    <source>
        <dbReference type="ARBA" id="ARBA00023004"/>
    </source>
</evidence>
<reference evidence="11" key="1">
    <citation type="submission" date="2011-07" db="EMBL/GenBank/DDBJ databases">
        <authorList>
            <consortium name="Caenorhabditis brenneri Sequencing and Analysis Consortium"/>
            <person name="Wilson R.K."/>
        </authorList>
    </citation>
    <scope>NUCLEOTIDE SEQUENCE [LARGE SCALE GENOMIC DNA]</scope>
    <source>
        <strain evidence="11">PB2801</strain>
    </source>
</reference>
<keyword evidence="3 8" id="KW-0349">Heme</keyword>
<dbReference type="OMA" id="LYDCKGF"/>
<dbReference type="PANTHER" id="PTHR24292:SF102">
    <property type="entry name" value="CYTOCHROME P450 FAMILY-RELATED"/>
    <property type="match status" value="1"/>
</dbReference>
<dbReference type="InterPro" id="IPR036396">
    <property type="entry name" value="Cyt_P450_sf"/>
</dbReference>
<evidence type="ECO:0000256" key="4">
    <source>
        <dbReference type="ARBA" id="ARBA00022723"/>
    </source>
</evidence>
<evidence type="ECO:0000256" key="1">
    <source>
        <dbReference type="ARBA" id="ARBA00001971"/>
    </source>
</evidence>
<evidence type="ECO:0000256" key="3">
    <source>
        <dbReference type="ARBA" id="ARBA00022617"/>
    </source>
</evidence>
<dbReference type="PANTHER" id="PTHR24292">
    <property type="entry name" value="CYTOCHROME P450"/>
    <property type="match status" value="1"/>
</dbReference>
<dbReference type="STRING" id="135651.G0MN58"/>
<dbReference type="InterPro" id="IPR001128">
    <property type="entry name" value="Cyt_P450"/>
</dbReference>
<proteinExistence type="inferred from homology"/>
<evidence type="ECO:0000256" key="5">
    <source>
        <dbReference type="ARBA" id="ARBA00023002"/>
    </source>
</evidence>
<evidence type="ECO:0000313" key="10">
    <source>
        <dbReference type="EMBL" id="EGT38201.1"/>
    </source>
</evidence>
<organism evidence="11">
    <name type="scientific">Caenorhabditis brenneri</name>
    <name type="common">Nematode worm</name>
    <dbReference type="NCBI Taxonomy" id="135651"/>
    <lineage>
        <taxon>Eukaryota</taxon>
        <taxon>Metazoa</taxon>
        <taxon>Ecdysozoa</taxon>
        <taxon>Nematoda</taxon>
        <taxon>Chromadorea</taxon>
        <taxon>Rhabditida</taxon>
        <taxon>Rhabditina</taxon>
        <taxon>Rhabditomorpha</taxon>
        <taxon>Rhabditoidea</taxon>
        <taxon>Rhabditidae</taxon>
        <taxon>Peloderinae</taxon>
        <taxon>Caenorhabditis</taxon>
    </lineage>
</organism>
<dbReference type="InterPro" id="IPR017972">
    <property type="entry name" value="Cyt_P450_CS"/>
</dbReference>
<evidence type="ECO:0000256" key="7">
    <source>
        <dbReference type="ARBA" id="ARBA00023033"/>
    </source>
</evidence>
<dbReference type="InterPro" id="IPR002401">
    <property type="entry name" value="Cyt_P450_E_grp-I"/>
</dbReference>
<evidence type="ECO:0000313" key="11">
    <source>
        <dbReference type="Proteomes" id="UP000008068"/>
    </source>
</evidence>
<evidence type="ECO:0000256" key="2">
    <source>
        <dbReference type="ARBA" id="ARBA00010617"/>
    </source>
</evidence>
<dbReference type="eggNOG" id="KOG0158">
    <property type="taxonomic scope" value="Eukaryota"/>
</dbReference>
<dbReference type="AlphaFoldDB" id="G0MN58"/>
<dbReference type="CDD" id="cd11055">
    <property type="entry name" value="CYP3A-like"/>
    <property type="match status" value="1"/>
</dbReference>
<dbReference type="PROSITE" id="PS00086">
    <property type="entry name" value="CYTOCHROME_P450"/>
    <property type="match status" value="1"/>
</dbReference>
<dbReference type="GO" id="GO:0016705">
    <property type="term" value="F:oxidoreductase activity, acting on paired donors, with incorporation or reduction of molecular oxygen"/>
    <property type="evidence" value="ECO:0007669"/>
    <property type="project" value="InterPro"/>
</dbReference>
<dbReference type="PRINTS" id="PR00385">
    <property type="entry name" value="P450"/>
</dbReference>
<gene>
    <name evidence="10" type="primary">Cbn-cyp-13A8</name>
    <name evidence="10" type="ORF">CAEBREN_16910</name>
</gene>
<dbReference type="InParanoid" id="G0MN58"/>
<dbReference type="HOGENOM" id="CLU_001570_5_2_1"/>
<dbReference type="Pfam" id="PF00067">
    <property type="entry name" value="p450"/>
    <property type="match status" value="1"/>
</dbReference>
<dbReference type="Gene3D" id="1.10.630.10">
    <property type="entry name" value="Cytochrome P450"/>
    <property type="match status" value="1"/>
</dbReference>
<dbReference type="GO" id="GO:0005506">
    <property type="term" value="F:iron ion binding"/>
    <property type="evidence" value="ECO:0007669"/>
    <property type="project" value="InterPro"/>
</dbReference>
<dbReference type="OrthoDB" id="2789670at2759"/>
<dbReference type="GO" id="GO:0020037">
    <property type="term" value="F:heme binding"/>
    <property type="evidence" value="ECO:0007669"/>
    <property type="project" value="InterPro"/>
</dbReference>
<dbReference type="FunCoup" id="G0MN58">
    <property type="interactions" value="102"/>
</dbReference>
<feature type="binding site" description="axial binding residue" evidence="8">
    <location>
        <position position="454"/>
    </location>
    <ligand>
        <name>heme</name>
        <dbReference type="ChEBI" id="CHEBI:30413"/>
    </ligand>
    <ligandPart>
        <name>Fe</name>
        <dbReference type="ChEBI" id="CHEBI:18248"/>
    </ligandPart>
</feature>
<evidence type="ECO:0000256" key="8">
    <source>
        <dbReference type="PIRSR" id="PIRSR602401-1"/>
    </source>
</evidence>
<comment type="similarity">
    <text evidence="2 9">Belongs to the cytochrome P450 family.</text>
</comment>
<dbReference type="Proteomes" id="UP000008068">
    <property type="component" value="Unassembled WGS sequence"/>
</dbReference>
<name>G0MN58_CAEBE</name>